<proteinExistence type="predicted"/>
<dbReference type="PANTHER" id="PTHR36527">
    <property type="entry name" value="OS01G0282866 PROTEIN"/>
    <property type="match status" value="1"/>
</dbReference>
<dbReference type="PANTHER" id="PTHR36527:SF3">
    <property type="entry name" value="OS01G0282866 PROTEIN"/>
    <property type="match status" value="1"/>
</dbReference>
<dbReference type="AlphaFoldDB" id="A0AAV9BUG2"/>
<evidence type="ECO:0000313" key="1">
    <source>
        <dbReference type="EMBL" id="KAK1280036.1"/>
    </source>
</evidence>
<name>A0AAV9BUG2_ACOGR</name>
<evidence type="ECO:0000313" key="2">
    <source>
        <dbReference type="Proteomes" id="UP001179952"/>
    </source>
</evidence>
<reference evidence="1" key="1">
    <citation type="journal article" date="2023" name="Nat. Commun.">
        <title>Diploid and tetraploid genomes of Acorus and the evolution of monocots.</title>
        <authorList>
            <person name="Ma L."/>
            <person name="Liu K.W."/>
            <person name="Li Z."/>
            <person name="Hsiao Y.Y."/>
            <person name="Qi Y."/>
            <person name="Fu T."/>
            <person name="Tang G.D."/>
            <person name="Zhang D."/>
            <person name="Sun W.H."/>
            <person name="Liu D.K."/>
            <person name="Li Y."/>
            <person name="Chen G.Z."/>
            <person name="Liu X.D."/>
            <person name="Liao X.Y."/>
            <person name="Jiang Y.T."/>
            <person name="Yu X."/>
            <person name="Hao Y."/>
            <person name="Huang J."/>
            <person name="Zhao X.W."/>
            <person name="Ke S."/>
            <person name="Chen Y.Y."/>
            <person name="Wu W.L."/>
            <person name="Hsu J.L."/>
            <person name="Lin Y.F."/>
            <person name="Huang M.D."/>
            <person name="Li C.Y."/>
            <person name="Huang L."/>
            <person name="Wang Z.W."/>
            <person name="Zhao X."/>
            <person name="Zhong W.Y."/>
            <person name="Peng D.H."/>
            <person name="Ahmad S."/>
            <person name="Lan S."/>
            <person name="Zhang J.S."/>
            <person name="Tsai W.C."/>
            <person name="Van de Peer Y."/>
            <person name="Liu Z.J."/>
        </authorList>
    </citation>
    <scope>NUCLEOTIDE SEQUENCE</scope>
    <source>
        <strain evidence="1">SCP</strain>
    </source>
</reference>
<keyword evidence="2" id="KW-1185">Reference proteome</keyword>
<dbReference type="EMBL" id="JAUJYN010000001">
    <property type="protein sequence ID" value="KAK1280036.1"/>
    <property type="molecule type" value="Genomic_DNA"/>
</dbReference>
<sequence>MQESLPPKHRRELLAHPPEHLLYRRRVPDERRRHRQPPRGDVAHARLHVVGDPLHEVGGVLVLDVDHLLIDLFCAHLATEHRGGGEVAAVAGVGRAHHVLRVPHLLGELRDSEGAVLLGAAGGQRGEADHEEVEAGEGDEVHGELTQVRIQLSREPEAAGHATHCCGYQVVQVTNSGSGQLKSSEADIIESLIIQHHALIGILHQLVNGKSGIVGLHHCVRHLWGGEY</sequence>
<organism evidence="1 2">
    <name type="scientific">Acorus gramineus</name>
    <name type="common">Dwarf sweet flag</name>
    <dbReference type="NCBI Taxonomy" id="55184"/>
    <lineage>
        <taxon>Eukaryota</taxon>
        <taxon>Viridiplantae</taxon>
        <taxon>Streptophyta</taxon>
        <taxon>Embryophyta</taxon>
        <taxon>Tracheophyta</taxon>
        <taxon>Spermatophyta</taxon>
        <taxon>Magnoliopsida</taxon>
        <taxon>Liliopsida</taxon>
        <taxon>Acoraceae</taxon>
        <taxon>Acorus</taxon>
    </lineage>
</organism>
<dbReference type="Proteomes" id="UP001179952">
    <property type="component" value="Unassembled WGS sequence"/>
</dbReference>
<reference evidence="1" key="2">
    <citation type="submission" date="2023-06" db="EMBL/GenBank/DDBJ databases">
        <authorList>
            <person name="Ma L."/>
            <person name="Liu K.-W."/>
            <person name="Li Z."/>
            <person name="Hsiao Y.-Y."/>
            <person name="Qi Y."/>
            <person name="Fu T."/>
            <person name="Tang G."/>
            <person name="Zhang D."/>
            <person name="Sun W.-H."/>
            <person name="Liu D.-K."/>
            <person name="Li Y."/>
            <person name="Chen G.-Z."/>
            <person name="Liu X.-D."/>
            <person name="Liao X.-Y."/>
            <person name="Jiang Y.-T."/>
            <person name="Yu X."/>
            <person name="Hao Y."/>
            <person name="Huang J."/>
            <person name="Zhao X.-W."/>
            <person name="Ke S."/>
            <person name="Chen Y.-Y."/>
            <person name="Wu W.-L."/>
            <person name="Hsu J.-L."/>
            <person name="Lin Y.-F."/>
            <person name="Huang M.-D."/>
            <person name="Li C.-Y."/>
            <person name="Huang L."/>
            <person name="Wang Z.-W."/>
            <person name="Zhao X."/>
            <person name="Zhong W.-Y."/>
            <person name="Peng D.-H."/>
            <person name="Ahmad S."/>
            <person name="Lan S."/>
            <person name="Zhang J.-S."/>
            <person name="Tsai W.-C."/>
            <person name="Van De Peer Y."/>
            <person name="Liu Z.-J."/>
        </authorList>
    </citation>
    <scope>NUCLEOTIDE SEQUENCE</scope>
    <source>
        <strain evidence="1">SCP</strain>
        <tissue evidence="1">Leaves</tissue>
    </source>
</reference>
<protein>
    <submittedName>
        <fullName evidence="1">Uncharacterized protein</fullName>
    </submittedName>
</protein>
<comment type="caution">
    <text evidence="1">The sequence shown here is derived from an EMBL/GenBank/DDBJ whole genome shotgun (WGS) entry which is preliminary data.</text>
</comment>
<gene>
    <name evidence="1" type="ORF">QJS04_geneDACA011627</name>
</gene>
<accession>A0AAV9BUG2</accession>